<name>A0A0P9QHK3_PSESX</name>
<evidence type="ECO:0000313" key="2">
    <source>
        <dbReference type="Proteomes" id="UP000050356"/>
    </source>
</evidence>
<evidence type="ECO:0000313" key="1">
    <source>
        <dbReference type="EMBL" id="KPW97458.1"/>
    </source>
</evidence>
<reference evidence="1 2" key="1">
    <citation type="submission" date="2015-09" db="EMBL/GenBank/DDBJ databases">
        <title>Genome announcement of multiple Pseudomonas syringae strains.</title>
        <authorList>
            <person name="Thakur S."/>
            <person name="Wang P.W."/>
            <person name="Gong Y."/>
            <person name="Weir B.S."/>
            <person name="Guttman D.S."/>
        </authorList>
    </citation>
    <scope>NUCLEOTIDE SEQUENCE [LARGE SCALE GENOMIC DNA]</scope>
    <source>
        <strain evidence="1 2">ICMP17524</strain>
    </source>
</reference>
<dbReference type="PATRIC" id="fig|264451.4.peg.3948"/>
<protein>
    <submittedName>
        <fullName evidence="1">Uncharacterized protein</fullName>
    </submittedName>
</protein>
<comment type="caution">
    <text evidence="1">The sequence shown here is derived from an EMBL/GenBank/DDBJ whole genome shotgun (WGS) entry which is preliminary data.</text>
</comment>
<sequence length="52" mass="5646">MVQDVSVGFDGLVCLMCVSNAILNADFAFDAYSLCLTKQWIFNLVAQTNAPS</sequence>
<accession>A0A0P9QHK3</accession>
<dbReference type="Proteomes" id="UP000050356">
    <property type="component" value="Unassembled WGS sequence"/>
</dbReference>
<organism evidence="1 2">
    <name type="scientific">Pseudomonas syringae pv. cerasicola</name>
    <dbReference type="NCBI Taxonomy" id="264451"/>
    <lineage>
        <taxon>Bacteria</taxon>
        <taxon>Pseudomonadati</taxon>
        <taxon>Pseudomonadota</taxon>
        <taxon>Gammaproteobacteria</taxon>
        <taxon>Pseudomonadales</taxon>
        <taxon>Pseudomonadaceae</taxon>
        <taxon>Pseudomonas</taxon>
        <taxon>Pseudomonas syringae</taxon>
    </lineage>
</organism>
<proteinExistence type="predicted"/>
<dbReference type="EMBL" id="LJQA01000260">
    <property type="protein sequence ID" value="KPW97458.1"/>
    <property type="molecule type" value="Genomic_DNA"/>
</dbReference>
<gene>
    <name evidence="1" type="ORF">ALO50_02847</name>
</gene>
<dbReference type="AlphaFoldDB" id="A0A0P9QHK3"/>